<gene>
    <name evidence="7" type="ORF">ERX35_007295</name>
</gene>
<comment type="caution">
    <text evidence="7">The sequence shown here is derived from an EMBL/GenBank/DDBJ whole genome shotgun (WGS) entry which is preliminary data.</text>
</comment>
<keyword evidence="2 5" id="KW-0808">Transferase</keyword>
<dbReference type="PANTHER" id="PTHR43017:SF1">
    <property type="entry name" value="ACETYLTRANSFERASE YJL218W-RELATED"/>
    <property type="match status" value="1"/>
</dbReference>
<dbReference type="Pfam" id="PF12464">
    <property type="entry name" value="Mac"/>
    <property type="match status" value="1"/>
</dbReference>
<dbReference type="SUPFAM" id="SSF51161">
    <property type="entry name" value="Trimeric LpxA-like enzymes"/>
    <property type="match status" value="1"/>
</dbReference>
<accession>A0ABQ6R8C6</accession>
<reference evidence="7 8" key="1">
    <citation type="submission" date="2019-09" db="EMBL/GenBank/DDBJ databases">
        <authorList>
            <person name="Mazhar S."/>
            <person name="Altermann E."/>
            <person name="Hill C."/>
            <person name="Mcauliffe O."/>
        </authorList>
    </citation>
    <scope>NUCLEOTIDE SEQUENCE [LARGE SCALE GENOMIC DNA]</scope>
    <source>
        <strain evidence="7 8">ATCC 51831</strain>
    </source>
</reference>
<name>A0ABQ6R8C6_9STAP</name>
<dbReference type="Pfam" id="PF14602">
    <property type="entry name" value="Hexapep_2"/>
    <property type="match status" value="1"/>
</dbReference>
<protein>
    <recommendedName>
        <fullName evidence="5">Acetyltransferase</fullName>
        <ecNumber evidence="5">2.3.1.-</ecNumber>
    </recommendedName>
</protein>
<dbReference type="InterPro" id="IPR039369">
    <property type="entry name" value="LacA-like"/>
</dbReference>
<dbReference type="InterPro" id="IPR011004">
    <property type="entry name" value="Trimer_LpxA-like_sf"/>
</dbReference>
<keyword evidence="8" id="KW-1185">Reference proteome</keyword>
<keyword evidence="3" id="KW-0677">Repeat</keyword>
<dbReference type="PANTHER" id="PTHR43017">
    <property type="entry name" value="GALACTOSIDE O-ACETYLTRANSFERASE"/>
    <property type="match status" value="1"/>
</dbReference>
<evidence type="ECO:0000256" key="4">
    <source>
        <dbReference type="ARBA" id="ARBA00023315"/>
    </source>
</evidence>
<dbReference type="RefSeq" id="WP_149459265.1">
    <property type="nucleotide sequence ID" value="NZ_SCWC02000004.1"/>
</dbReference>
<evidence type="ECO:0000313" key="8">
    <source>
        <dbReference type="Proteomes" id="UP000295735"/>
    </source>
</evidence>
<comment type="similarity">
    <text evidence="1 5">Belongs to the transferase hexapeptide repeat family.</text>
</comment>
<evidence type="ECO:0000256" key="3">
    <source>
        <dbReference type="ARBA" id="ARBA00022737"/>
    </source>
</evidence>
<dbReference type="SMART" id="SM01266">
    <property type="entry name" value="Mac"/>
    <property type="match status" value="1"/>
</dbReference>
<feature type="domain" description="Maltose/galactoside acetyltransferase" evidence="6">
    <location>
        <begin position="5"/>
        <end position="59"/>
    </location>
</feature>
<dbReference type="EC" id="2.3.1.-" evidence="5"/>
<dbReference type="Proteomes" id="UP000295735">
    <property type="component" value="Unassembled WGS sequence"/>
</dbReference>
<evidence type="ECO:0000313" key="7">
    <source>
        <dbReference type="EMBL" id="KAA1039371.1"/>
    </source>
</evidence>
<evidence type="ECO:0000256" key="2">
    <source>
        <dbReference type="ARBA" id="ARBA00022679"/>
    </source>
</evidence>
<dbReference type="Gene3D" id="2.160.10.10">
    <property type="entry name" value="Hexapeptide repeat proteins"/>
    <property type="match status" value="1"/>
</dbReference>
<dbReference type="InterPro" id="IPR001451">
    <property type="entry name" value="Hexapep"/>
</dbReference>
<sequence>MMTEKEKMLAGELYNPHDPELVNDRIQAKLATRSYNAVPENLERERAQRIKAILGATGETIWIESNFKVDYGYNIHVGENFYANYDLTILDVARVDIGDNCMIAPGVHIYTATHPVKAAERNSGVEYAKPVKIGHNCWIGGRAVINPGVTIGDNCVIASGAVVTNDVADNVVVAGVPARVIQVIAQ</sequence>
<evidence type="ECO:0000259" key="6">
    <source>
        <dbReference type="SMART" id="SM01266"/>
    </source>
</evidence>
<keyword evidence="4 5" id="KW-0012">Acyltransferase</keyword>
<evidence type="ECO:0000256" key="1">
    <source>
        <dbReference type="ARBA" id="ARBA00007274"/>
    </source>
</evidence>
<proteinExistence type="inferred from homology"/>
<dbReference type="CDD" id="cd03357">
    <property type="entry name" value="LbH_MAT_GAT"/>
    <property type="match status" value="1"/>
</dbReference>
<evidence type="ECO:0000256" key="5">
    <source>
        <dbReference type="RuleBase" id="RU367021"/>
    </source>
</evidence>
<dbReference type="EMBL" id="SCWC02000004">
    <property type="protein sequence ID" value="KAA1039371.1"/>
    <property type="molecule type" value="Genomic_DNA"/>
</dbReference>
<dbReference type="InterPro" id="IPR024688">
    <property type="entry name" value="Mac_dom"/>
</dbReference>
<organism evidence="7 8">
    <name type="scientific">Macrococcus equipercicus</name>
    <dbReference type="NCBI Taxonomy" id="69967"/>
    <lineage>
        <taxon>Bacteria</taxon>
        <taxon>Bacillati</taxon>
        <taxon>Bacillota</taxon>
        <taxon>Bacilli</taxon>
        <taxon>Bacillales</taxon>
        <taxon>Staphylococcaceae</taxon>
        <taxon>Macrococcus</taxon>
    </lineage>
</organism>